<proteinExistence type="predicted"/>
<dbReference type="PANTHER" id="PTHR47738">
    <property type="entry name" value="PTS SYSTEM FRUCTOSE-LIKE EIIA COMPONENT-RELATED"/>
    <property type="match status" value="1"/>
</dbReference>
<keyword evidence="1" id="KW-0813">Transport</keyword>
<evidence type="ECO:0000256" key="3">
    <source>
        <dbReference type="ARBA" id="ARBA00022597"/>
    </source>
</evidence>
<dbReference type="AlphaFoldDB" id="A0A1I5CVS4"/>
<dbReference type="InterPro" id="IPR002178">
    <property type="entry name" value="PTS_EIIA_type-2_dom"/>
</dbReference>
<dbReference type="PROSITE" id="PS51094">
    <property type="entry name" value="PTS_EIIA_TYPE_2"/>
    <property type="match status" value="1"/>
</dbReference>
<keyword evidence="2" id="KW-0597">Phosphoprotein</keyword>
<dbReference type="GO" id="GO:0009401">
    <property type="term" value="P:phosphoenolpyruvate-dependent sugar phosphotransferase system"/>
    <property type="evidence" value="ECO:0007669"/>
    <property type="project" value="UniProtKB-KW"/>
</dbReference>
<reference evidence="8" key="1">
    <citation type="submission" date="2016-10" db="EMBL/GenBank/DDBJ databases">
        <authorList>
            <person name="Varghese N."/>
            <person name="Submissions S."/>
        </authorList>
    </citation>
    <scope>NUCLEOTIDE SEQUENCE [LARGE SCALE GENOMIC DNA]</scope>
    <source>
        <strain evidence="8">OV426</strain>
    </source>
</reference>
<gene>
    <name evidence="7" type="ORF">SAMN05428971_2476</name>
</gene>
<accession>A0A1I5CVS4</accession>
<keyword evidence="5" id="KW-0598">Phosphotransferase system</keyword>
<evidence type="ECO:0000256" key="4">
    <source>
        <dbReference type="ARBA" id="ARBA00022679"/>
    </source>
</evidence>
<dbReference type="Gene3D" id="3.40.930.10">
    <property type="entry name" value="Mannitol-specific EII, Chain A"/>
    <property type="match status" value="1"/>
</dbReference>
<dbReference type="Pfam" id="PF00359">
    <property type="entry name" value="PTS_EIIA_2"/>
    <property type="match status" value="1"/>
</dbReference>
<dbReference type="NCBIfam" id="TIGR00848">
    <property type="entry name" value="fruA"/>
    <property type="match status" value="1"/>
</dbReference>
<dbReference type="RefSeq" id="WP_090964058.1">
    <property type="nucleotide sequence ID" value="NZ_FOVG01000002.1"/>
</dbReference>
<protein>
    <submittedName>
        <fullName evidence="7">PTS system, fructose-specific IIA component</fullName>
    </submittedName>
</protein>
<dbReference type="CDD" id="cd00211">
    <property type="entry name" value="PTS_IIA_fru"/>
    <property type="match status" value="1"/>
</dbReference>
<evidence type="ECO:0000256" key="1">
    <source>
        <dbReference type="ARBA" id="ARBA00022448"/>
    </source>
</evidence>
<dbReference type="PANTHER" id="PTHR47738:SF2">
    <property type="entry name" value="PTS SYSTEM FRUCTOSE-LIKE EIIA COMPONENT"/>
    <property type="match status" value="1"/>
</dbReference>
<dbReference type="Proteomes" id="UP000198968">
    <property type="component" value="Unassembled WGS sequence"/>
</dbReference>
<dbReference type="OrthoDB" id="95460at2"/>
<feature type="domain" description="PTS EIIA type-2" evidence="6">
    <location>
        <begin position="9"/>
        <end position="154"/>
    </location>
</feature>
<dbReference type="InterPro" id="IPR016152">
    <property type="entry name" value="PTrfase/Anion_transptr"/>
</dbReference>
<keyword evidence="3" id="KW-0762">Sugar transport</keyword>
<dbReference type="EMBL" id="FOVG01000002">
    <property type="protein sequence ID" value="SFN90731.1"/>
    <property type="molecule type" value="Genomic_DNA"/>
</dbReference>
<dbReference type="GO" id="GO:0016020">
    <property type="term" value="C:membrane"/>
    <property type="evidence" value="ECO:0007669"/>
    <property type="project" value="InterPro"/>
</dbReference>
<dbReference type="InterPro" id="IPR051541">
    <property type="entry name" value="PTS_SugarTrans_NitroReg"/>
</dbReference>
<evidence type="ECO:0000313" key="7">
    <source>
        <dbReference type="EMBL" id="SFN90731.1"/>
    </source>
</evidence>
<sequence>MTTAVAINEVLTEECIILDVDCQTKEQIISQLTDLLCQTGAVTDKAAFLNDVYLREELGSTGFENHIAIPHGKSAAVAKTRIAVGRLRRDIPWETIDGTKVRLVILFAVKESDKDVGHIKMLAKISIALGDEDVVEQLLTVPHREEMFHLLLSRSGA</sequence>
<name>A0A1I5CVS4_9GAMM</name>
<evidence type="ECO:0000259" key="6">
    <source>
        <dbReference type="PROSITE" id="PS51094"/>
    </source>
</evidence>
<keyword evidence="4" id="KW-0808">Transferase</keyword>
<keyword evidence="8" id="KW-1185">Reference proteome</keyword>
<evidence type="ECO:0000256" key="5">
    <source>
        <dbReference type="ARBA" id="ARBA00022683"/>
    </source>
</evidence>
<organism evidence="7 8">
    <name type="scientific">Candidatus Pantoea varia</name>
    <dbReference type="NCBI Taxonomy" id="1881036"/>
    <lineage>
        <taxon>Bacteria</taxon>
        <taxon>Pseudomonadati</taxon>
        <taxon>Pseudomonadota</taxon>
        <taxon>Gammaproteobacteria</taxon>
        <taxon>Enterobacterales</taxon>
        <taxon>Erwiniaceae</taxon>
        <taxon>Pantoea</taxon>
    </lineage>
</organism>
<evidence type="ECO:0000256" key="2">
    <source>
        <dbReference type="ARBA" id="ARBA00022553"/>
    </source>
</evidence>
<dbReference type="GO" id="GO:0008982">
    <property type="term" value="F:protein-N(PI)-phosphohistidine-sugar phosphotransferase activity"/>
    <property type="evidence" value="ECO:0007669"/>
    <property type="project" value="InterPro"/>
</dbReference>
<evidence type="ECO:0000313" key="8">
    <source>
        <dbReference type="Proteomes" id="UP000198968"/>
    </source>
</evidence>
<dbReference type="SUPFAM" id="SSF55804">
    <property type="entry name" value="Phoshotransferase/anion transport protein"/>
    <property type="match status" value="1"/>
</dbReference>
<dbReference type="InterPro" id="IPR004715">
    <property type="entry name" value="PTS_IIA_fruc"/>
</dbReference>